<dbReference type="InterPro" id="IPR018022">
    <property type="entry name" value="IPT"/>
</dbReference>
<dbReference type="HOGENOM" id="CLU_032616_2_1_1"/>
<evidence type="ECO:0000256" key="4">
    <source>
        <dbReference type="ARBA" id="ARBA00022840"/>
    </source>
</evidence>
<dbReference type="PANTHER" id="PTHR11088">
    <property type="entry name" value="TRNA DIMETHYLALLYLTRANSFERASE"/>
    <property type="match status" value="1"/>
</dbReference>
<dbReference type="GO" id="GO:0006400">
    <property type="term" value="P:tRNA modification"/>
    <property type="evidence" value="ECO:0007669"/>
    <property type="project" value="TreeGrafter"/>
</dbReference>
<dbReference type="SUPFAM" id="SSF52540">
    <property type="entry name" value="P-loop containing nucleoside triphosphate hydrolases"/>
    <property type="match status" value="2"/>
</dbReference>
<protein>
    <recommendedName>
        <fullName evidence="7">tRNA dimethylallyltransferase</fullName>
    </recommendedName>
</protein>
<keyword evidence="2" id="KW-0808">Transferase</keyword>
<reference evidence="6" key="1">
    <citation type="submission" date="2011-08" db="EMBL/GenBank/DDBJ databases">
        <authorList>
            <person name="Rombauts S."/>
        </authorList>
    </citation>
    <scope>NUCLEOTIDE SEQUENCE</scope>
    <source>
        <strain evidence="6">London</strain>
    </source>
</reference>
<sequence>MIQLLIRLINRLLKKDKTPLIFVIGPTGVGKTKLSVELAKHFESEIISADSMQLYKDLDIITNKATDQEKQGVPHHLIDFADPLRPFTVVDYRNRALPIIEKLLKENKTPIIAGGTMYYVESILYKILINPDDQGDDLVTEKDEETMRGMIDSGNVTLDGTIDKETLFARPIIPKALKSVPSEVLHSILRMVDPEMANQLDPNEKRKIIRSLQVYQKSGRKHSEWIEEQKSMKGGNKFGGPLRYPNSLIFYLICDEEVLNKRLDDRVDSMIEQGLIDEMTKFHENYNMTRLEQKQTADYTEGIFQSIGFKEFHSYLMLSPEEKESEKGQKLLKNSVERLKLVTRRYARKQKKWIKNRLLSATDRPTPDIFELDTTNLDQWNTQVKEKAIEIVNLFSHYQSYPDEFKPIKQTVYV</sequence>
<dbReference type="InterPro" id="IPR039657">
    <property type="entry name" value="Dimethylallyltransferase"/>
</dbReference>
<dbReference type="Proteomes" id="UP000015104">
    <property type="component" value="Unassembled WGS sequence"/>
</dbReference>
<gene>
    <name evidence="5" type="primary">107368417</name>
</gene>
<name>T1JQQ5_TETUR</name>
<evidence type="ECO:0008006" key="7">
    <source>
        <dbReference type="Google" id="ProtNLM"/>
    </source>
</evidence>
<dbReference type="GO" id="GO:0005524">
    <property type="term" value="F:ATP binding"/>
    <property type="evidence" value="ECO:0007669"/>
    <property type="project" value="UniProtKB-KW"/>
</dbReference>
<reference evidence="5" key="2">
    <citation type="submission" date="2015-06" db="UniProtKB">
        <authorList>
            <consortium name="EnsemblMetazoa"/>
        </authorList>
    </citation>
    <scope>IDENTIFICATION</scope>
</reference>
<dbReference type="OMA" id="WGLHLKS"/>
<proteinExistence type="inferred from homology"/>
<dbReference type="EMBL" id="CAEY01000440">
    <property type="status" value="NOT_ANNOTATED_CDS"/>
    <property type="molecule type" value="Genomic_DNA"/>
</dbReference>
<dbReference type="InterPro" id="IPR027417">
    <property type="entry name" value="P-loop_NTPase"/>
</dbReference>
<evidence type="ECO:0000256" key="3">
    <source>
        <dbReference type="ARBA" id="ARBA00022741"/>
    </source>
</evidence>
<keyword evidence="3" id="KW-0547">Nucleotide-binding</keyword>
<dbReference type="STRING" id="32264.T1JQQ5"/>
<dbReference type="Gene3D" id="1.10.20.140">
    <property type="match status" value="1"/>
</dbReference>
<dbReference type="GO" id="GO:0005739">
    <property type="term" value="C:mitochondrion"/>
    <property type="evidence" value="ECO:0007669"/>
    <property type="project" value="TreeGrafter"/>
</dbReference>
<dbReference type="Pfam" id="PF01715">
    <property type="entry name" value="IPPT"/>
    <property type="match status" value="1"/>
</dbReference>
<evidence type="ECO:0000256" key="1">
    <source>
        <dbReference type="ARBA" id="ARBA00005842"/>
    </source>
</evidence>
<dbReference type="PANTHER" id="PTHR11088:SF89">
    <property type="entry name" value="TRNA DIMETHYLALLYLTRANSFERASE"/>
    <property type="match status" value="1"/>
</dbReference>
<accession>T1JQQ5</accession>
<dbReference type="KEGG" id="tut:107368417"/>
<dbReference type="GO" id="GO:0052381">
    <property type="term" value="F:tRNA dimethylallyltransferase activity"/>
    <property type="evidence" value="ECO:0007669"/>
    <property type="project" value="InterPro"/>
</dbReference>
<dbReference type="eggNOG" id="KOG1384">
    <property type="taxonomic scope" value="Eukaryota"/>
</dbReference>
<evidence type="ECO:0000256" key="2">
    <source>
        <dbReference type="ARBA" id="ARBA00022679"/>
    </source>
</evidence>
<dbReference type="OrthoDB" id="775260at2759"/>
<organism evidence="5 6">
    <name type="scientific">Tetranychus urticae</name>
    <name type="common">Two-spotted spider mite</name>
    <dbReference type="NCBI Taxonomy" id="32264"/>
    <lineage>
        <taxon>Eukaryota</taxon>
        <taxon>Metazoa</taxon>
        <taxon>Ecdysozoa</taxon>
        <taxon>Arthropoda</taxon>
        <taxon>Chelicerata</taxon>
        <taxon>Arachnida</taxon>
        <taxon>Acari</taxon>
        <taxon>Acariformes</taxon>
        <taxon>Trombidiformes</taxon>
        <taxon>Prostigmata</taxon>
        <taxon>Eleutherengona</taxon>
        <taxon>Raphignathae</taxon>
        <taxon>Tetranychoidea</taxon>
        <taxon>Tetranychidae</taxon>
        <taxon>Tetranychus</taxon>
    </lineage>
</organism>
<evidence type="ECO:0000313" key="5">
    <source>
        <dbReference type="EnsemblMetazoa" id="tetur01g04100.1"/>
    </source>
</evidence>
<dbReference type="Gene3D" id="3.40.50.300">
    <property type="entry name" value="P-loop containing nucleotide triphosphate hydrolases"/>
    <property type="match status" value="1"/>
</dbReference>
<dbReference type="HAMAP" id="MF_00185">
    <property type="entry name" value="IPP_trans"/>
    <property type="match status" value="1"/>
</dbReference>
<dbReference type="AlphaFoldDB" id="T1JQQ5"/>
<keyword evidence="4" id="KW-0067">ATP-binding</keyword>
<evidence type="ECO:0000313" key="6">
    <source>
        <dbReference type="Proteomes" id="UP000015104"/>
    </source>
</evidence>
<comment type="similarity">
    <text evidence="1">Belongs to the IPP transferase family.</text>
</comment>
<dbReference type="EnsemblMetazoa" id="tetur01g04100.1">
    <property type="protein sequence ID" value="tetur01g04100.1"/>
    <property type="gene ID" value="tetur01g04100"/>
</dbReference>
<keyword evidence="6" id="KW-1185">Reference proteome</keyword>